<organism evidence="2 3">
    <name type="scientific">Alternaria atra</name>
    <dbReference type="NCBI Taxonomy" id="119953"/>
    <lineage>
        <taxon>Eukaryota</taxon>
        <taxon>Fungi</taxon>
        <taxon>Dikarya</taxon>
        <taxon>Ascomycota</taxon>
        <taxon>Pezizomycotina</taxon>
        <taxon>Dothideomycetes</taxon>
        <taxon>Pleosporomycetidae</taxon>
        <taxon>Pleosporales</taxon>
        <taxon>Pleosporineae</taxon>
        <taxon>Pleosporaceae</taxon>
        <taxon>Alternaria</taxon>
        <taxon>Alternaria sect. Ulocladioides</taxon>
    </lineage>
</organism>
<protein>
    <submittedName>
        <fullName evidence="2">Uncharacterized protein</fullName>
    </submittedName>
</protein>
<evidence type="ECO:0000313" key="2">
    <source>
        <dbReference type="EMBL" id="CAG5173923.1"/>
    </source>
</evidence>
<sequence length="247" mass="28982">MSPNTQPSRKHSAPRDSFRSRKMRKLSPSTTAPLHTEDHTTKATLRTALRATKRKRNIEENKKRIAQAAKLEAEDAAFEADDEDKDSHEKLIRVPYCRFSDKYLWEIAFRKKEEKKPWNKDCSIPTVGEKRMHGVDMVIESRVEDRSAVIAERKEEKSGDRIVGWMMSGWIVESKRYEACEKGFFEGLVVPTHEADFWEQDDEGRKKEERDRVERWEHEWSQIGVNYTERVVDQERGVLPVGEELFT</sequence>
<comment type="caution">
    <text evidence="2">The sequence shown here is derived from an EMBL/GenBank/DDBJ whole genome shotgun (WGS) entry which is preliminary data.</text>
</comment>
<name>A0A8J2N213_9PLEO</name>
<proteinExistence type="predicted"/>
<dbReference type="EMBL" id="CAJRGZ010000022">
    <property type="protein sequence ID" value="CAG5173923.1"/>
    <property type="molecule type" value="Genomic_DNA"/>
</dbReference>
<feature type="region of interest" description="Disordered" evidence="1">
    <location>
        <begin position="1"/>
        <end position="42"/>
    </location>
</feature>
<dbReference type="RefSeq" id="XP_043171266.1">
    <property type="nucleotide sequence ID" value="XM_043315331.1"/>
</dbReference>
<gene>
    <name evidence="2" type="ORF">ALTATR162_LOCUS7702</name>
</gene>
<dbReference type="Proteomes" id="UP000676310">
    <property type="component" value="Unassembled WGS sequence"/>
</dbReference>
<evidence type="ECO:0000256" key="1">
    <source>
        <dbReference type="SAM" id="MobiDB-lite"/>
    </source>
</evidence>
<reference evidence="2" key="1">
    <citation type="submission" date="2021-05" db="EMBL/GenBank/DDBJ databases">
        <authorList>
            <person name="Stam R."/>
        </authorList>
    </citation>
    <scope>NUCLEOTIDE SEQUENCE</scope>
    <source>
        <strain evidence="2">CS162</strain>
    </source>
</reference>
<accession>A0A8J2N213</accession>
<dbReference type="AlphaFoldDB" id="A0A8J2N213"/>
<evidence type="ECO:0000313" key="3">
    <source>
        <dbReference type="Proteomes" id="UP000676310"/>
    </source>
</evidence>
<keyword evidence="3" id="KW-1185">Reference proteome</keyword>
<dbReference type="GeneID" id="67019732"/>